<dbReference type="Gramene" id="TraesROB_scaffold_079674_01G000400.1">
    <property type="protein sequence ID" value="TraesROB_scaffold_079674_01G000400.1"/>
    <property type="gene ID" value="TraesROB_scaffold_079674_01G000400"/>
</dbReference>
<dbReference type="Gramene" id="TraesSTA1D03G00570670.1">
    <property type="protein sequence ID" value="TraesSTA1D03G00570670.1"/>
    <property type="gene ID" value="TraesSTA1D03G00570670"/>
</dbReference>
<evidence type="ECO:0000313" key="2">
    <source>
        <dbReference type="EnsemblPlants" id="TraesCS1D02G436200.1"/>
    </source>
</evidence>
<dbReference type="Gramene" id="TraesRN1D0101062300.1">
    <property type="protein sequence ID" value="TraesRN1D0101062300.1"/>
    <property type="gene ID" value="TraesRN1D0101062300"/>
</dbReference>
<protein>
    <submittedName>
        <fullName evidence="2">Uncharacterized protein</fullName>
    </submittedName>
</protein>
<dbReference type="Gramene" id="TraesWEE_scaffold_036404_01G000100.1">
    <property type="protein sequence ID" value="TraesWEE_scaffold_036404_01G000100.1"/>
    <property type="gene ID" value="TraesWEE_scaffold_036404_01G000100"/>
</dbReference>
<dbReference type="EnsemblPlants" id="TraesCS1D02G436200.1">
    <property type="protein sequence ID" value="TraesCS1D02G436200.1"/>
    <property type="gene ID" value="TraesCS1D02G436200"/>
</dbReference>
<dbReference type="Gramene" id="TraesJAG1D03G00570920.1">
    <property type="protein sequence ID" value="TraesJAG1D03G00570920.1"/>
    <property type="gene ID" value="TraesJAG1D03G00570920"/>
</dbReference>
<dbReference type="OMA" id="RIGYFEF"/>
<dbReference type="Gramene" id="TraesARI1D03G00577970.1">
    <property type="protein sequence ID" value="TraesARI1D03G00577970.1"/>
    <property type="gene ID" value="TraesARI1D03G00577970"/>
</dbReference>
<feature type="compositionally biased region" description="Basic and acidic residues" evidence="1">
    <location>
        <begin position="173"/>
        <end position="196"/>
    </location>
</feature>
<reference evidence="2" key="1">
    <citation type="submission" date="2018-08" db="EMBL/GenBank/DDBJ databases">
        <authorList>
            <person name="Rossello M."/>
        </authorList>
    </citation>
    <scope>NUCLEOTIDE SEQUENCE [LARGE SCALE GENOMIC DNA]</scope>
    <source>
        <strain evidence="2">cv. Chinese Spring</strain>
    </source>
</reference>
<sequence>MADKLRELTHRFRAARADGRLRLPWDWEKPMPYRVFYSPSKGCITVTDPYPASRDPNEGNRHRDKPPMSTRVRRGLQAIDQWLELPDLARKVLIKGGKIVGTGVTAVGVCRIGYFEFKWLREQDGSEPVRDGYEHARASVLSYIQGQPCQDPSATFIQSIKDLCNPFYSYKKPANEEPTKSPTKKPVEGKSTRDIEETAAAAKAKRFSEFQRQKLDRLEHSKRKGDKDKDKEKSQSKGSAAGQGPEAAPKK</sequence>
<dbReference type="RefSeq" id="XP_044452027.1">
    <property type="nucleotide sequence ID" value="XM_044596092.1"/>
</dbReference>
<dbReference type="AlphaFoldDB" id="A0A3B6A3A0"/>
<dbReference type="OrthoDB" id="10278790at2759"/>
<dbReference type="Gramene" id="TraesCLE_scaffold_040716_01G000400.1">
    <property type="protein sequence ID" value="TraesCLE_scaffold_040716_01G000400.1"/>
    <property type="gene ID" value="TraesCLE_scaffold_040716_01G000400"/>
</dbReference>
<dbReference type="Gramene" id="TraesCS1D03G1001800.1">
    <property type="protein sequence ID" value="TraesCS1D03G1001800.1.CDS"/>
    <property type="gene ID" value="TraesCS1D03G1001800"/>
</dbReference>
<dbReference type="Gramene" id="TraesCS1D02G436200.1">
    <property type="protein sequence ID" value="TraesCS1D02G436200.1"/>
    <property type="gene ID" value="TraesCS1D02G436200"/>
</dbReference>
<feature type="region of interest" description="Disordered" evidence="1">
    <location>
        <begin position="171"/>
        <end position="251"/>
    </location>
</feature>
<dbReference type="GeneID" id="123183310"/>
<organism evidence="2">
    <name type="scientific">Triticum aestivum</name>
    <name type="common">Wheat</name>
    <dbReference type="NCBI Taxonomy" id="4565"/>
    <lineage>
        <taxon>Eukaryota</taxon>
        <taxon>Viridiplantae</taxon>
        <taxon>Streptophyta</taxon>
        <taxon>Embryophyta</taxon>
        <taxon>Tracheophyta</taxon>
        <taxon>Spermatophyta</taxon>
        <taxon>Magnoliopsida</taxon>
        <taxon>Liliopsida</taxon>
        <taxon>Poales</taxon>
        <taxon>Poaceae</taxon>
        <taxon>BOP clade</taxon>
        <taxon>Pooideae</taxon>
        <taxon>Triticodae</taxon>
        <taxon>Triticeae</taxon>
        <taxon>Triticinae</taxon>
        <taxon>Triticum</taxon>
    </lineage>
</organism>
<dbReference type="Gramene" id="TraesLDM1D03G00573810.1">
    <property type="protein sequence ID" value="TraesLDM1D03G00573810.1"/>
    <property type="gene ID" value="TraesLDM1D03G00573810"/>
</dbReference>
<feature type="compositionally biased region" description="Basic and acidic residues" evidence="1">
    <location>
        <begin position="206"/>
        <end position="235"/>
    </location>
</feature>
<dbReference type="Gramene" id="TraesJUL1D03G00574420.1">
    <property type="protein sequence ID" value="TraesJUL1D03G00574420.1"/>
    <property type="gene ID" value="TraesJUL1D03G00574420"/>
</dbReference>
<keyword evidence="3" id="KW-1185">Reference proteome</keyword>
<dbReference type="Gramene" id="TraesNOR1D03G00579440.1">
    <property type="protein sequence ID" value="TraesNOR1D03G00579440.1"/>
    <property type="gene ID" value="TraesNOR1D03G00579440"/>
</dbReference>
<dbReference type="Proteomes" id="UP000019116">
    <property type="component" value="Chromosome 1D"/>
</dbReference>
<dbReference type="Gramene" id="TraesLAC1D03G00575460.1">
    <property type="protein sequence ID" value="TraesLAC1D03G00575460.1"/>
    <property type="gene ID" value="TraesLAC1D03G00575460"/>
</dbReference>
<name>A0A3B6A3A0_WHEAT</name>
<evidence type="ECO:0000313" key="3">
    <source>
        <dbReference type="Proteomes" id="UP000019116"/>
    </source>
</evidence>
<proteinExistence type="predicted"/>
<dbReference type="Gramene" id="TraesCAD_scaffold_090008_01G000300.1">
    <property type="protein sequence ID" value="TraesCAD_scaffold_090008_01G000300.1"/>
    <property type="gene ID" value="TraesCAD_scaffold_090008_01G000300"/>
</dbReference>
<evidence type="ECO:0000256" key="1">
    <source>
        <dbReference type="SAM" id="MobiDB-lite"/>
    </source>
</evidence>
<dbReference type="Gramene" id="TraesSYM1D03G00578890.1">
    <property type="protein sequence ID" value="TraesSYM1D03G00578890.1"/>
    <property type="gene ID" value="TraesSYM1D03G00578890"/>
</dbReference>
<gene>
    <name evidence="2" type="primary">LOC123183310</name>
</gene>
<reference evidence="2" key="2">
    <citation type="submission" date="2018-10" db="UniProtKB">
        <authorList>
            <consortium name="EnsemblPlants"/>
        </authorList>
    </citation>
    <scope>IDENTIFICATION</scope>
</reference>
<feature type="region of interest" description="Disordered" evidence="1">
    <location>
        <begin position="49"/>
        <end position="70"/>
    </location>
</feature>
<accession>A0A3B6A3A0</accession>